<dbReference type="GO" id="GO:0016780">
    <property type="term" value="F:phosphotransferase activity, for other substituted phosphate groups"/>
    <property type="evidence" value="ECO:0007669"/>
    <property type="project" value="TreeGrafter"/>
</dbReference>
<keyword evidence="2" id="KW-0812">Transmembrane</keyword>
<evidence type="ECO:0000313" key="4">
    <source>
        <dbReference type="EMBL" id="GGM57588.1"/>
    </source>
</evidence>
<accession>A0A917U630</accession>
<name>A0A917U630_9ACTN</name>
<dbReference type="InterPro" id="IPR003362">
    <property type="entry name" value="Bact_transf"/>
</dbReference>
<dbReference type="Pfam" id="PF02397">
    <property type="entry name" value="Bac_transf"/>
    <property type="match status" value="1"/>
</dbReference>
<reference evidence="4" key="1">
    <citation type="journal article" date="2014" name="Int. J. Syst. Evol. Microbiol.">
        <title>Complete genome sequence of Corynebacterium casei LMG S-19264T (=DSM 44701T), isolated from a smear-ripened cheese.</title>
        <authorList>
            <consortium name="US DOE Joint Genome Institute (JGI-PGF)"/>
            <person name="Walter F."/>
            <person name="Albersmeier A."/>
            <person name="Kalinowski J."/>
            <person name="Ruckert C."/>
        </authorList>
    </citation>
    <scope>NUCLEOTIDE SEQUENCE</scope>
    <source>
        <strain evidence="4">JCM 19831</strain>
    </source>
</reference>
<comment type="caution">
    <text evidence="4">The sequence shown here is derived from an EMBL/GenBank/DDBJ whole genome shotgun (WGS) entry which is preliminary data.</text>
</comment>
<organism evidence="4 5">
    <name type="scientific">Dactylosporangium sucinum</name>
    <dbReference type="NCBI Taxonomy" id="1424081"/>
    <lineage>
        <taxon>Bacteria</taxon>
        <taxon>Bacillati</taxon>
        <taxon>Actinomycetota</taxon>
        <taxon>Actinomycetes</taxon>
        <taxon>Micromonosporales</taxon>
        <taxon>Micromonosporaceae</taxon>
        <taxon>Dactylosporangium</taxon>
    </lineage>
</organism>
<protein>
    <recommendedName>
        <fullName evidence="3">Bacterial sugar transferase domain-containing protein</fullName>
    </recommendedName>
</protein>
<feature type="domain" description="Bacterial sugar transferase" evidence="3">
    <location>
        <begin position="25"/>
        <end position="220"/>
    </location>
</feature>
<reference evidence="4" key="2">
    <citation type="submission" date="2020-09" db="EMBL/GenBank/DDBJ databases">
        <authorList>
            <person name="Sun Q."/>
            <person name="Ohkuma M."/>
        </authorList>
    </citation>
    <scope>NUCLEOTIDE SEQUENCE</scope>
    <source>
        <strain evidence="4">JCM 19831</strain>
    </source>
</reference>
<proteinExistence type="inferred from homology"/>
<dbReference type="PANTHER" id="PTHR30576:SF10">
    <property type="entry name" value="SLL5057 PROTEIN"/>
    <property type="match status" value="1"/>
</dbReference>
<evidence type="ECO:0000259" key="3">
    <source>
        <dbReference type="Pfam" id="PF02397"/>
    </source>
</evidence>
<feature type="transmembrane region" description="Helical" evidence="2">
    <location>
        <begin position="26"/>
        <end position="52"/>
    </location>
</feature>
<comment type="similarity">
    <text evidence="1">Belongs to the bacterial sugar transferase family.</text>
</comment>
<sequence length="226" mass="25668">MAVEFAAPAWRRGLLRRLPRRSARQLVESVAALVLIVLFAPLLLATAVAVALTSRGPVLFRQDRVGLHREVFTMLKFRTMYVDNDDAEHRRLMRAQLTADEPPTGGEPGIYKLARDPRITPVGRFLRECSIDELPQLWNVVRGEMSLVGPRPYVPWEAAFFPPSAERRFAVRPGMTGLWQVSGRSTLDYRTALQIDVYYADHKSLWLDLRILARTAVVVFDRAASR</sequence>
<evidence type="ECO:0000256" key="2">
    <source>
        <dbReference type="SAM" id="Phobius"/>
    </source>
</evidence>
<gene>
    <name evidence="4" type="ORF">GCM10007977_069030</name>
</gene>
<keyword evidence="5" id="KW-1185">Reference proteome</keyword>
<keyword evidence="2" id="KW-1133">Transmembrane helix</keyword>
<dbReference type="PANTHER" id="PTHR30576">
    <property type="entry name" value="COLANIC BIOSYNTHESIS UDP-GLUCOSE LIPID CARRIER TRANSFERASE"/>
    <property type="match status" value="1"/>
</dbReference>
<evidence type="ECO:0000313" key="5">
    <source>
        <dbReference type="Proteomes" id="UP000642070"/>
    </source>
</evidence>
<evidence type="ECO:0000256" key="1">
    <source>
        <dbReference type="ARBA" id="ARBA00006464"/>
    </source>
</evidence>
<keyword evidence="2" id="KW-0472">Membrane</keyword>
<dbReference type="Proteomes" id="UP000642070">
    <property type="component" value="Unassembled WGS sequence"/>
</dbReference>
<dbReference type="RefSeq" id="WP_229836089.1">
    <property type="nucleotide sequence ID" value="NZ_BMPI01000040.1"/>
</dbReference>
<dbReference type="EMBL" id="BMPI01000040">
    <property type="protein sequence ID" value="GGM57588.1"/>
    <property type="molecule type" value="Genomic_DNA"/>
</dbReference>
<dbReference type="AlphaFoldDB" id="A0A917U630"/>